<protein>
    <recommendedName>
        <fullName evidence="3">Lipoprotein</fullName>
    </recommendedName>
</protein>
<accession>A0A437RK95</accession>
<sequence length="204" mass="22832">MKSILTLSTAALFITLAGCGTRPPKVYEDWVIPAVGKVAIRSIGDILIEQGYSEIGTEIEFAEDVTVGKVKLPRGKYHYNTENSTGTWFYKGDYYFYVDKTNNQICIDGKDCVKHDFSMGRGPIPDTAKADSLQQTLLYNGKIGNRITLAYRELQNNMARPAFNNTVEYDLSESNVIGYKGARIEVIKATNTEITYRIISGFQK</sequence>
<keyword evidence="2" id="KW-1185">Reference proteome</keyword>
<dbReference type="EMBL" id="SACR01000002">
    <property type="protein sequence ID" value="RVU47065.1"/>
    <property type="molecule type" value="Genomic_DNA"/>
</dbReference>
<reference evidence="1 2" key="1">
    <citation type="submission" date="2019-01" db="EMBL/GenBank/DDBJ databases">
        <authorList>
            <person name="Chen W.-M."/>
        </authorList>
    </citation>
    <scope>NUCLEOTIDE SEQUENCE [LARGE SCALE GENOMIC DNA]</scope>
    <source>
        <strain evidence="1 2">KYPY4</strain>
    </source>
</reference>
<gene>
    <name evidence="1" type="ORF">EOE66_04675</name>
</gene>
<dbReference type="PROSITE" id="PS51257">
    <property type="entry name" value="PROKAR_LIPOPROTEIN"/>
    <property type="match status" value="1"/>
</dbReference>
<proteinExistence type="predicted"/>
<evidence type="ECO:0000313" key="1">
    <source>
        <dbReference type="EMBL" id="RVU47065.1"/>
    </source>
</evidence>
<comment type="caution">
    <text evidence="1">The sequence shown here is derived from an EMBL/GenBank/DDBJ whole genome shotgun (WGS) entry which is preliminary data.</text>
</comment>
<dbReference type="AlphaFoldDB" id="A0A437RK95"/>
<evidence type="ECO:0008006" key="3">
    <source>
        <dbReference type="Google" id="ProtNLM"/>
    </source>
</evidence>
<evidence type="ECO:0000313" key="2">
    <source>
        <dbReference type="Proteomes" id="UP000285575"/>
    </source>
</evidence>
<dbReference type="Proteomes" id="UP000285575">
    <property type="component" value="Unassembled WGS sequence"/>
</dbReference>
<dbReference type="RefSeq" id="WP_128227534.1">
    <property type="nucleotide sequence ID" value="NZ_SACR01000002.1"/>
</dbReference>
<organism evidence="1 2">
    <name type="scientific">Rubrivivax rivuli</name>
    <dbReference type="NCBI Taxonomy" id="1862385"/>
    <lineage>
        <taxon>Bacteria</taxon>
        <taxon>Pseudomonadati</taxon>
        <taxon>Pseudomonadota</taxon>
        <taxon>Betaproteobacteria</taxon>
        <taxon>Burkholderiales</taxon>
        <taxon>Sphaerotilaceae</taxon>
        <taxon>Rubrivivax</taxon>
    </lineage>
</organism>
<name>A0A437RK95_9BURK</name>
<dbReference type="OrthoDB" id="1419830at2"/>